<keyword evidence="4 14" id="KW-1134">Transmembrane beta strand</keyword>
<dbReference type="Pfam" id="PF07715">
    <property type="entry name" value="Plug"/>
    <property type="match status" value="1"/>
</dbReference>
<evidence type="ECO:0000256" key="3">
    <source>
        <dbReference type="ARBA" id="ARBA00022448"/>
    </source>
</evidence>
<evidence type="ECO:0000256" key="4">
    <source>
        <dbReference type="ARBA" id="ARBA00022452"/>
    </source>
</evidence>
<dbReference type="PROSITE" id="PS01156">
    <property type="entry name" value="TONB_DEPENDENT_REC_2"/>
    <property type="match status" value="1"/>
</dbReference>
<evidence type="ECO:0000256" key="2">
    <source>
        <dbReference type="ARBA" id="ARBA00009810"/>
    </source>
</evidence>
<dbReference type="EMBL" id="JASZYV010000002">
    <property type="protein sequence ID" value="MDM0044866.1"/>
    <property type="molecule type" value="Genomic_DNA"/>
</dbReference>
<dbReference type="SUPFAM" id="SSF56935">
    <property type="entry name" value="Porins"/>
    <property type="match status" value="1"/>
</dbReference>
<protein>
    <submittedName>
        <fullName evidence="21">TonB-dependent receptor</fullName>
    </submittedName>
</protein>
<feature type="domain" description="TonB-dependent receptor plug" evidence="20">
    <location>
        <begin position="82"/>
        <end position="175"/>
    </location>
</feature>
<dbReference type="InterPro" id="IPR037066">
    <property type="entry name" value="Plug_dom_sf"/>
</dbReference>
<dbReference type="PANTHER" id="PTHR32552:SF82">
    <property type="entry name" value="FCUA PROTEIN"/>
    <property type="match status" value="1"/>
</dbReference>
<dbReference type="InterPro" id="IPR039426">
    <property type="entry name" value="TonB-dep_rcpt-like"/>
</dbReference>
<dbReference type="PROSITE" id="PS52016">
    <property type="entry name" value="TONB_DEPENDENT_REC_3"/>
    <property type="match status" value="1"/>
</dbReference>
<feature type="chain" id="PRO_5047492393" evidence="18">
    <location>
        <begin position="29"/>
        <end position="743"/>
    </location>
</feature>
<evidence type="ECO:0000256" key="12">
    <source>
        <dbReference type="ARBA" id="ARBA00023170"/>
    </source>
</evidence>
<feature type="signal peptide" evidence="18">
    <location>
        <begin position="1"/>
        <end position="28"/>
    </location>
</feature>
<name>A0ABT7NA93_9BURK</name>
<keyword evidence="7 18" id="KW-0732">Signal</keyword>
<evidence type="ECO:0000313" key="21">
    <source>
        <dbReference type="EMBL" id="MDM0044866.1"/>
    </source>
</evidence>
<evidence type="ECO:0000256" key="14">
    <source>
        <dbReference type="PROSITE-ProRule" id="PRU01360"/>
    </source>
</evidence>
<evidence type="ECO:0000256" key="15">
    <source>
        <dbReference type="PROSITE-ProRule" id="PRU10144"/>
    </source>
</evidence>
<accession>A0ABT7NA93</accession>
<evidence type="ECO:0000256" key="1">
    <source>
        <dbReference type="ARBA" id="ARBA00004571"/>
    </source>
</evidence>
<keyword evidence="22" id="KW-1185">Reference proteome</keyword>
<feature type="domain" description="TonB-dependent receptor-like beta-barrel" evidence="19">
    <location>
        <begin position="265"/>
        <end position="709"/>
    </location>
</feature>
<evidence type="ECO:0000259" key="19">
    <source>
        <dbReference type="Pfam" id="PF00593"/>
    </source>
</evidence>
<evidence type="ECO:0000256" key="13">
    <source>
        <dbReference type="ARBA" id="ARBA00023237"/>
    </source>
</evidence>
<evidence type="ECO:0000256" key="18">
    <source>
        <dbReference type="SAM" id="SignalP"/>
    </source>
</evidence>
<keyword evidence="10 16" id="KW-0798">TonB box</keyword>
<dbReference type="InterPro" id="IPR012910">
    <property type="entry name" value="Plug_dom"/>
</dbReference>
<keyword evidence="8" id="KW-0408">Iron</keyword>
<keyword evidence="12 21" id="KW-0675">Receptor</keyword>
<evidence type="ECO:0000256" key="6">
    <source>
        <dbReference type="ARBA" id="ARBA00022692"/>
    </source>
</evidence>
<evidence type="ECO:0000256" key="7">
    <source>
        <dbReference type="ARBA" id="ARBA00022729"/>
    </source>
</evidence>
<feature type="compositionally biased region" description="Polar residues" evidence="17">
    <location>
        <begin position="279"/>
        <end position="289"/>
    </location>
</feature>
<keyword evidence="9" id="KW-0406">Ion transport</keyword>
<evidence type="ECO:0000256" key="9">
    <source>
        <dbReference type="ARBA" id="ARBA00023065"/>
    </source>
</evidence>
<evidence type="ECO:0000259" key="20">
    <source>
        <dbReference type="Pfam" id="PF07715"/>
    </source>
</evidence>
<dbReference type="InterPro" id="IPR036942">
    <property type="entry name" value="Beta-barrel_TonB_sf"/>
</dbReference>
<keyword evidence="3 14" id="KW-0813">Transport</keyword>
<evidence type="ECO:0000256" key="5">
    <source>
        <dbReference type="ARBA" id="ARBA00022496"/>
    </source>
</evidence>
<feature type="short sequence motif" description="TonB C-terminal box" evidence="15">
    <location>
        <begin position="726"/>
        <end position="743"/>
    </location>
</feature>
<proteinExistence type="inferred from homology"/>
<gene>
    <name evidence="21" type="ORF">QTH91_10255</name>
</gene>
<dbReference type="InterPro" id="IPR010105">
    <property type="entry name" value="TonB_sidphr_rcpt"/>
</dbReference>
<keyword evidence="6 14" id="KW-0812">Transmembrane</keyword>
<dbReference type="NCBIfam" id="TIGR01783">
    <property type="entry name" value="TonB-siderophor"/>
    <property type="match status" value="1"/>
</dbReference>
<dbReference type="Gene3D" id="2.170.130.10">
    <property type="entry name" value="TonB-dependent receptor, plug domain"/>
    <property type="match status" value="1"/>
</dbReference>
<keyword evidence="5" id="KW-0410">Iron transport</keyword>
<dbReference type="Proteomes" id="UP001174908">
    <property type="component" value="Unassembled WGS sequence"/>
</dbReference>
<sequence length="743" mass="79149">MSSRSHRVPLRRVSLVAFGLVQAVWANAQGVSPTTTPAPAALPTMTVEASADASAAGLAKPFAGGQVATGGRVGILGTQDNLSTPFTVTSFTNELIQNQQARSVGDVLENDPSVRVARGFGNFQESYFIRGFILSSDNVAYNGLYSLLPRQYISSELFERVEVLRGPSAFLNGASPDGDAIGGAINLLPKRAGNEPLTAITLGASSGSQFYGAVDIGRRFGPDQSLGVRVNAARRDGGTGVDNEDVELSVASVGLDWRSRNVRLSADVGYQDHRLKQTRTNVTPPTSGATAGVPSPADASSNWAQPWSYSNESDTFGTVRGEVDFSDNVTGWFAGGMRKNFEANTLANLTVSDAASGAASTYRFDNTGRDDVKTGELGVRGKFNTGSVSHKLVGSYSYFKSERDNAYGFDFLNTLSTNLYQPILTSSRPWSADAIFGNDLNNPALNQESKLTSYAIGDTLGFMNDSVLLTLGARYQELNSRTYAYNTGAPSLPYEDSHVSPLAGVVWRATNALSVYGNYVEALTPGDTAPTLSSNLPVRNAGEMLAPYVSKQKEVGVKYEANGIGASAAYFTIDKPRAFVNADRDYVAGGEDRHQGLEFNVYGEPVRGLRVLGGVTFMDAKQQETGNPALDGNRVIGVPKQQGTLGVEWDVAGVTGLTLEGRMVASGGSYADAANNLRVAGWARFDAGVRYVTDVGGKLLTLRGRVENIADRDYWASVGGYPDNGYLVLGNPRTFTLTATMEF</sequence>
<dbReference type="CDD" id="cd01347">
    <property type="entry name" value="ligand_gated_channel"/>
    <property type="match status" value="1"/>
</dbReference>
<evidence type="ECO:0000256" key="10">
    <source>
        <dbReference type="ARBA" id="ARBA00023077"/>
    </source>
</evidence>
<dbReference type="InterPro" id="IPR010917">
    <property type="entry name" value="TonB_rcpt_CS"/>
</dbReference>
<dbReference type="PANTHER" id="PTHR32552">
    <property type="entry name" value="FERRICHROME IRON RECEPTOR-RELATED"/>
    <property type="match status" value="1"/>
</dbReference>
<reference evidence="21" key="1">
    <citation type="submission" date="2023-06" db="EMBL/GenBank/DDBJ databases">
        <authorList>
            <person name="Jiang Y."/>
            <person name="Liu Q."/>
        </authorList>
    </citation>
    <scope>NUCLEOTIDE SEQUENCE</scope>
    <source>
        <strain evidence="21">CGMCC 1.12089</strain>
    </source>
</reference>
<dbReference type="InterPro" id="IPR000531">
    <property type="entry name" value="Beta-barrel_TonB"/>
</dbReference>
<comment type="caution">
    <text evidence="21">The sequence shown here is derived from an EMBL/GenBank/DDBJ whole genome shotgun (WGS) entry which is preliminary data.</text>
</comment>
<evidence type="ECO:0000313" key="22">
    <source>
        <dbReference type="Proteomes" id="UP001174908"/>
    </source>
</evidence>
<organism evidence="21 22">
    <name type="scientific">Variovorax dokdonensis</name>
    <dbReference type="NCBI Taxonomy" id="344883"/>
    <lineage>
        <taxon>Bacteria</taxon>
        <taxon>Pseudomonadati</taxon>
        <taxon>Pseudomonadota</taxon>
        <taxon>Betaproteobacteria</taxon>
        <taxon>Burkholderiales</taxon>
        <taxon>Comamonadaceae</taxon>
        <taxon>Variovorax</taxon>
    </lineage>
</organism>
<comment type="similarity">
    <text evidence="2 14 16">Belongs to the TonB-dependent receptor family.</text>
</comment>
<dbReference type="Pfam" id="PF00593">
    <property type="entry name" value="TonB_dep_Rec_b-barrel"/>
    <property type="match status" value="1"/>
</dbReference>
<dbReference type="RefSeq" id="WP_286659977.1">
    <property type="nucleotide sequence ID" value="NZ_JASZYV010000002.1"/>
</dbReference>
<dbReference type="GO" id="GO:0016740">
    <property type="term" value="F:transferase activity"/>
    <property type="evidence" value="ECO:0007669"/>
    <property type="project" value="UniProtKB-KW"/>
</dbReference>
<evidence type="ECO:0000256" key="11">
    <source>
        <dbReference type="ARBA" id="ARBA00023136"/>
    </source>
</evidence>
<evidence type="ECO:0000256" key="17">
    <source>
        <dbReference type="SAM" id="MobiDB-lite"/>
    </source>
</evidence>
<evidence type="ECO:0000256" key="16">
    <source>
        <dbReference type="RuleBase" id="RU003357"/>
    </source>
</evidence>
<dbReference type="Gene3D" id="2.40.170.20">
    <property type="entry name" value="TonB-dependent receptor, beta-barrel domain"/>
    <property type="match status" value="1"/>
</dbReference>
<evidence type="ECO:0000256" key="8">
    <source>
        <dbReference type="ARBA" id="ARBA00023004"/>
    </source>
</evidence>
<keyword evidence="21" id="KW-0808">Transferase</keyword>
<keyword evidence="13 14" id="KW-0998">Cell outer membrane</keyword>
<keyword evidence="11 14" id="KW-0472">Membrane</keyword>
<comment type="subcellular location">
    <subcellularLocation>
        <location evidence="1 14">Cell outer membrane</location>
        <topology evidence="1 14">Multi-pass membrane protein</topology>
    </subcellularLocation>
</comment>
<feature type="region of interest" description="Disordered" evidence="17">
    <location>
        <begin position="279"/>
        <end position="302"/>
    </location>
</feature>